<dbReference type="Gene3D" id="3.40.50.10540">
    <property type="entry name" value="Crotonobetainyl-coa:carnitine coa-transferase, domain 1"/>
    <property type="match status" value="1"/>
</dbReference>
<dbReference type="Gene3D" id="3.30.1540.10">
    <property type="entry name" value="formyl-coa transferase, domain 3"/>
    <property type="match status" value="1"/>
</dbReference>
<evidence type="ECO:0000313" key="2">
    <source>
        <dbReference type="EMBL" id="TCT10434.1"/>
    </source>
</evidence>
<organism evidence="2 3">
    <name type="scientific">Paralcaligenes ureilyticus</name>
    <dbReference type="NCBI Taxonomy" id="627131"/>
    <lineage>
        <taxon>Bacteria</taxon>
        <taxon>Pseudomonadati</taxon>
        <taxon>Pseudomonadota</taxon>
        <taxon>Betaproteobacteria</taxon>
        <taxon>Burkholderiales</taxon>
        <taxon>Alcaligenaceae</taxon>
        <taxon>Paralcaligenes</taxon>
    </lineage>
</organism>
<dbReference type="EMBL" id="SMAJ01000002">
    <property type="protein sequence ID" value="TCT10434.1"/>
    <property type="molecule type" value="Genomic_DNA"/>
</dbReference>
<protein>
    <submittedName>
        <fullName evidence="2">Crotonobetainyl-CoA:carnitine CoA-transferase CaiB-like acyl-CoA transferase</fullName>
    </submittedName>
</protein>
<dbReference type="Pfam" id="PF02515">
    <property type="entry name" value="CoA_transf_3"/>
    <property type="match status" value="1"/>
</dbReference>
<reference evidence="2 3" key="1">
    <citation type="submission" date="2019-03" db="EMBL/GenBank/DDBJ databases">
        <title>Genomic Encyclopedia of Type Strains, Phase IV (KMG-IV): sequencing the most valuable type-strain genomes for metagenomic binning, comparative biology and taxonomic classification.</title>
        <authorList>
            <person name="Goeker M."/>
        </authorList>
    </citation>
    <scope>NUCLEOTIDE SEQUENCE [LARGE SCALE GENOMIC DNA]</scope>
    <source>
        <strain evidence="2 3">DSM 24591</strain>
    </source>
</reference>
<dbReference type="OrthoDB" id="5294844at2"/>
<dbReference type="InterPro" id="IPR003673">
    <property type="entry name" value="CoA-Trfase_fam_III"/>
</dbReference>
<dbReference type="Proteomes" id="UP000295525">
    <property type="component" value="Unassembled WGS sequence"/>
</dbReference>
<evidence type="ECO:0000256" key="1">
    <source>
        <dbReference type="ARBA" id="ARBA00022679"/>
    </source>
</evidence>
<sequence>MAVSNTGPLAGIRVLDLSSVIMGPFATQILGDLGADVVKIESPSGDNMRAAGPMRNPGMGAIYLHLNRNKRSAVVDLKTPQGRHACLELAKTADVLLYNTRPQAMARLGLAYADVERVNPKLVYVGAYGFGGRGPYAGKPAYDDLIQGMTGLASLYQQSSGEVPRYAPLALADRVVGMHVAIAMLAGVLQARSSGVGQQIEVPMFEAMSQLVLGDHLGGQTFKPPIGPSGYARMLTENRRPYATSDGYVCLLIYNDKQWRSFFDLIGRPELANDPVFANHTARGEHIAEVYRFVAETLIGHTSEYWLEGFTQADIPVSPLYSVDDLIDDPHMQAVGQLVDLQHPSEGAIRTPAPIGSYSKTPLSIRRSAPKLGEHTREILGEAGLNAADIDAMLASGAAA</sequence>
<keyword evidence="3" id="KW-1185">Reference proteome</keyword>
<evidence type="ECO:0000313" key="3">
    <source>
        <dbReference type="Proteomes" id="UP000295525"/>
    </source>
</evidence>
<dbReference type="AlphaFoldDB" id="A0A4R3MA25"/>
<dbReference type="SUPFAM" id="SSF89796">
    <property type="entry name" value="CoA-transferase family III (CaiB/BaiF)"/>
    <property type="match status" value="1"/>
</dbReference>
<comment type="caution">
    <text evidence="2">The sequence shown here is derived from an EMBL/GenBank/DDBJ whole genome shotgun (WGS) entry which is preliminary data.</text>
</comment>
<dbReference type="InterPro" id="IPR023606">
    <property type="entry name" value="CoA-Trfase_III_dom_1_sf"/>
</dbReference>
<gene>
    <name evidence="2" type="ORF">EDC26_102394</name>
</gene>
<dbReference type="GO" id="GO:0008410">
    <property type="term" value="F:CoA-transferase activity"/>
    <property type="evidence" value="ECO:0007669"/>
    <property type="project" value="TreeGrafter"/>
</dbReference>
<keyword evidence="1 2" id="KW-0808">Transferase</keyword>
<dbReference type="RefSeq" id="WP_132580005.1">
    <property type="nucleotide sequence ID" value="NZ_SMAJ01000002.1"/>
</dbReference>
<dbReference type="PANTHER" id="PTHR48207">
    <property type="entry name" value="SUCCINATE--HYDROXYMETHYLGLUTARATE COA-TRANSFERASE"/>
    <property type="match status" value="1"/>
</dbReference>
<accession>A0A4R3MA25</accession>
<name>A0A4R3MA25_9BURK</name>
<dbReference type="InterPro" id="IPR044855">
    <property type="entry name" value="CoA-Trfase_III_dom3_sf"/>
</dbReference>
<dbReference type="InterPro" id="IPR050483">
    <property type="entry name" value="CoA-transferase_III_domain"/>
</dbReference>
<dbReference type="PANTHER" id="PTHR48207:SF4">
    <property type="entry name" value="BLL6097 PROTEIN"/>
    <property type="match status" value="1"/>
</dbReference>
<proteinExistence type="predicted"/>